<dbReference type="OrthoDB" id="4569069at2"/>
<sequence length="93" mass="9788">MGKTTRLTVSLDATVYEWVTRAAAAQGRSVSAVINDAVRRDLVRDSLAHMPIVPEDDALTTTAAAAEEARLAAAEQARLAAGEQARLALGERG</sequence>
<feature type="domain" description="Ribbon-helix-helix protein CopG" evidence="1">
    <location>
        <begin position="6"/>
        <end position="43"/>
    </location>
</feature>
<dbReference type="EMBL" id="WEGI01000014">
    <property type="protein sequence ID" value="MQY30392.1"/>
    <property type="molecule type" value="Genomic_DNA"/>
</dbReference>
<dbReference type="GO" id="GO:0006355">
    <property type="term" value="P:regulation of DNA-templated transcription"/>
    <property type="evidence" value="ECO:0007669"/>
    <property type="project" value="InterPro"/>
</dbReference>
<reference evidence="2 3" key="1">
    <citation type="submission" date="2019-10" db="EMBL/GenBank/DDBJ databases">
        <title>Nocardia macrotermitis sp. nov. and Nocardia aurantia sp. nov., isolated from the gut of fungus growing-termite Macrotermes natalensis.</title>
        <authorList>
            <person name="Benndorf R."/>
            <person name="Schwitalla J."/>
            <person name="Martin K."/>
            <person name="De Beer W."/>
            <person name="Kaster A.-K."/>
            <person name="Vollmers J."/>
            <person name="Poulsen M."/>
            <person name="Beemelmanns C."/>
        </authorList>
    </citation>
    <scope>NUCLEOTIDE SEQUENCE [LARGE SCALE GENOMIC DNA]</scope>
    <source>
        <strain evidence="2 3">RB56</strain>
    </source>
</reference>
<comment type="caution">
    <text evidence="2">The sequence shown here is derived from an EMBL/GenBank/DDBJ whole genome shotgun (WGS) entry which is preliminary data.</text>
</comment>
<dbReference type="AlphaFoldDB" id="A0A7K0DYK7"/>
<keyword evidence="3" id="KW-1185">Reference proteome</keyword>
<dbReference type="SUPFAM" id="SSF47598">
    <property type="entry name" value="Ribbon-helix-helix"/>
    <property type="match status" value="1"/>
</dbReference>
<dbReference type="Pfam" id="PF01402">
    <property type="entry name" value="RHH_1"/>
    <property type="match status" value="1"/>
</dbReference>
<protein>
    <recommendedName>
        <fullName evidence="1">Ribbon-helix-helix protein CopG domain-containing protein</fullName>
    </recommendedName>
</protein>
<organism evidence="2 3">
    <name type="scientific">Nocardia aurantia</name>
    <dbReference type="NCBI Taxonomy" id="2585199"/>
    <lineage>
        <taxon>Bacteria</taxon>
        <taxon>Bacillati</taxon>
        <taxon>Actinomycetota</taxon>
        <taxon>Actinomycetes</taxon>
        <taxon>Mycobacteriales</taxon>
        <taxon>Nocardiaceae</taxon>
        <taxon>Nocardia</taxon>
    </lineage>
</organism>
<dbReference type="InterPro" id="IPR002145">
    <property type="entry name" value="CopG"/>
</dbReference>
<proteinExistence type="predicted"/>
<dbReference type="Proteomes" id="UP000431401">
    <property type="component" value="Unassembled WGS sequence"/>
</dbReference>
<evidence type="ECO:0000313" key="3">
    <source>
        <dbReference type="Proteomes" id="UP000431401"/>
    </source>
</evidence>
<accession>A0A7K0DYK7</accession>
<gene>
    <name evidence="2" type="ORF">NRB56_59940</name>
</gene>
<name>A0A7K0DYK7_9NOCA</name>
<dbReference type="RefSeq" id="WP_153347692.1">
    <property type="nucleotide sequence ID" value="NZ_WEGI01000014.1"/>
</dbReference>
<dbReference type="InterPro" id="IPR010985">
    <property type="entry name" value="Ribbon_hlx_hlx"/>
</dbReference>
<evidence type="ECO:0000259" key="1">
    <source>
        <dbReference type="Pfam" id="PF01402"/>
    </source>
</evidence>
<evidence type="ECO:0000313" key="2">
    <source>
        <dbReference type="EMBL" id="MQY30392.1"/>
    </source>
</evidence>